<gene>
    <name evidence="10" type="ORF">K450DRAFT_249713</name>
</gene>
<comment type="caution">
    <text evidence="10">The sequence shown here is derived from an EMBL/GenBank/DDBJ whole genome shotgun (WGS) entry which is preliminary data.</text>
</comment>
<dbReference type="RefSeq" id="XP_051442885.1">
    <property type="nucleotide sequence ID" value="XM_051590445.1"/>
</dbReference>
<dbReference type="InterPro" id="IPR017853">
    <property type="entry name" value="GH"/>
</dbReference>
<evidence type="ECO:0000256" key="5">
    <source>
        <dbReference type="ARBA" id="ARBA00023295"/>
    </source>
</evidence>
<evidence type="ECO:0000259" key="8">
    <source>
        <dbReference type="Pfam" id="PF00728"/>
    </source>
</evidence>
<sequence>MKLQESLWLLVTLLCVTCIHATILPQIPSLTNFKEAKHATGFQLSSKTEIVVDAKFANVKADKHSPSLLDYAHTFSSDLSEIAGLKSIRVRTDSSKNQRKFGNAIYLTVLPQTLAKKYKYHNGNATDEAYELDINQDIIKISGSSAIGTFWGTRSVLQQVAIHQKQHSSHVTIPAGSGVDVPGWEVRGFMLDAGRHWFDVEFLSDLCVYASFWKINEFHVHAVDNLWNPAYLYGPNAEWQKLYAGFRFQAEPGSPLEGLSRPKNETWSKKDFQWLQSKCLSYGVTVVPEIESPGHALAITQWKPELMIQGTPDNMNITQPEMIPTIKSIWKEFLPWFYGSEVSIGADEYDASLANDYIDFVNTMADYIHQQSGKSIRVWGTNEPSKTKKISTKVTIQHWDFPSDDIPVNLMKEGYNVINSEQSFLYLDGKSSGETSFPQELNQDIMWTGAPGGNGWAPNIFDAKDSSNNTAVDEPRLRGSIMPLWNDWGNNATTKLEVYYSFARSLATLGLKTWSGSGSSALTRSEFDSLYPLLNQVAPGQNLNRVVASKGKTVVSYDFKKTKHGQVTDKSGNHYEASAKNVKFSDSGATFEGSSKSYITTPIGSMGPPYTLSFTVNPTSLSGVLFSGTDSVLLANDLTWNVTGQLYSLNYSMPLHKATKVEIHATREVTYAYINQEKTPRYWYTVLDIWGDYMQTANMSFAAPIQKIGAGFKGIISNVQLSQGA</sequence>
<evidence type="ECO:0000256" key="6">
    <source>
        <dbReference type="PIRSR" id="PIRSR625705-1"/>
    </source>
</evidence>
<dbReference type="GeneID" id="75915788"/>
<feature type="domain" description="Glycoside hydrolase family 20 catalytic" evidence="8">
    <location>
        <begin position="186"/>
        <end position="489"/>
    </location>
</feature>
<keyword evidence="5" id="KW-0326">Glycosidase</keyword>
<dbReference type="AlphaFoldDB" id="A0AAD5E5Q7"/>
<dbReference type="GO" id="GO:0005975">
    <property type="term" value="P:carbohydrate metabolic process"/>
    <property type="evidence" value="ECO:0007669"/>
    <property type="project" value="InterPro"/>
</dbReference>
<dbReference type="PANTHER" id="PTHR43678">
    <property type="entry name" value="PUTATIVE (AFU_ORTHOLOGUE AFUA_2G00640)-RELATED"/>
    <property type="match status" value="1"/>
</dbReference>
<evidence type="ECO:0000256" key="4">
    <source>
        <dbReference type="ARBA" id="ARBA00022801"/>
    </source>
</evidence>
<dbReference type="CDD" id="cd06564">
    <property type="entry name" value="GH20_DspB_LnbB-like"/>
    <property type="match status" value="1"/>
</dbReference>
<name>A0AAD5E5Q7_UMBRA</name>
<dbReference type="InterPro" id="IPR015882">
    <property type="entry name" value="HEX_bac_N"/>
</dbReference>
<evidence type="ECO:0000256" key="2">
    <source>
        <dbReference type="ARBA" id="ARBA00006285"/>
    </source>
</evidence>
<dbReference type="Gene3D" id="3.20.20.80">
    <property type="entry name" value="Glycosidases"/>
    <property type="match status" value="1"/>
</dbReference>
<dbReference type="InterPro" id="IPR025705">
    <property type="entry name" value="Beta_hexosaminidase_sua/sub"/>
</dbReference>
<keyword evidence="11" id="KW-1185">Reference proteome</keyword>
<feature type="signal peptide" evidence="7">
    <location>
        <begin position="1"/>
        <end position="21"/>
    </location>
</feature>
<dbReference type="InterPro" id="IPR015883">
    <property type="entry name" value="Glyco_hydro_20_cat"/>
</dbReference>
<feature type="active site" description="Proton donor" evidence="6">
    <location>
        <position position="348"/>
    </location>
</feature>
<dbReference type="EMBL" id="MU620935">
    <property type="protein sequence ID" value="KAI8577881.1"/>
    <property type="molecule type" value="Genomic_DNA"/>
</dbReference>
<evidence type="ECO:0000256" key="7">
    <source>
        <dbReference type="SAM" id="SignalP"/>
    </source>
</evidence>
<evidence type="ECO:0000256" key="3">
    <source>
        <dbReference type="ARBA" id="ARBA00012663"/>
    </source>
</evidence>
<feature type="chain" id="PRO_5042068232" description="beta-N-acetylhexosaminidase" evidence="7">
    <location>
        <begin position="22"/>
        <end position="725"/>
    </location>
</feature>
<dbReference type="InterPro" id="IPR052764">
    <property type="entry name" value="GH20_Enzymes"/>
</dbReference>
<keyword evidence="7" id="KW-0732">Signal</keyword>
<organism evidence="10 11">
    <name type="scientific">Umbelopsis ramanniana AG</name>
    <dbReference type="NCBI Taxonomy" id="1314678"/>
    <lineage>
        <taxon>Eukaryota</taxon>
        <taxon>Fungi</taxon>
        <taxon>Fungi incertae sedis</taxon>
        <taxon>Mucoromycota</taxon>
        <taxon>Mucoromycotina</taxon>
        <taxon>Umbelopsidomycetes</taxon>
        <taxon>Umbelopsidales</taxon>
        <taxon>Umbelopsidaceae</taxon>
        <taxon>Umbelopsis</taxon>
    </lineage>
</organism>
<dbReference type="SUPFAM" id="SSF55545">
    <property type="entry name" value="beta-N-acetylhexosaminidase-like domain"/>
    <property type="match status" value="1"/>
</dbReference>
<proteinExistence type="inferred from homology"/>
<reference evidence="10" key="1">
    <citation type="submission" date="2021-06" db="EMBL/GenBank/DDBJ databases">
        <authorList>
            <consortium name="DOE Joint Genome Institute"/>
            <person name="Mondo S.J."/>
            <person name="Amses K.R."/>
            <person name="Simmons D.R."/>
            <person name="Longcore J.E."/>
            <person name="Seto K."/>
            <person name="Alves G.H."/>
            <person name="Bonds A.E."/>
            <person name="Quandt C.A."/>
            <person name="Davis W.J."/>
            <person name="Chang Y."/>
            <person name="Letcher P.M."/>
            <person name="Powell M.J."/>
            <person name="Kuo A."/>
            <person name="Labutti K."/>
            <person name="Pangilinan J."/>
            <person name="Andreopoulos W."/>
            <person name="Tritt A."/>
            <person name="Riley R."/>
            <person name="Hundley H."/>
            <person name="Johnson J."/>
            <person name="Lipzen A."/>
            <person name="Barry K."/>
            <person name="Berbee M.L."/>
            <person name="Buchler N.E."/>
            <person name="Grigoriev I.V."/>
            <person name="Spatafora J.W."/>
            <person name="Stajich J.E."/>
            <person name="James T.Y."/>
        </authorList>
    </citation>
    <scope>NUCLEOTIDE SEQUENCE</scope>
    <source>
        <strain evidence="10">AG</strain>
    </source>
</reference>
<protein>
    <recommendedName>
        <fullName evidence="3">beta-N-acetylhexosaminidase</fullName>
        <ecNumber evidence="3">3.2.1.52</ecNumber>
    </recommendedName>
</protein>
<dbReference type="PANTHER" id="PTHR43678:SF1">
    <property type="entry name" value="BETA-N-ACETYLHEXOSAMINIDASE"/>
    <property type="match status" value="1"/>
</dbReference>
<evidence type="ECO:0000313" key="11">
    <source>
        <dbReference type="Proteomes" id="UP001206595"/>
    </source>
</evidence>
<dbReference type="Pfam" id="PF00728">
    <property type="entry name" value="Glyco_hydro_20"/>
    <property type="match status" value="1"/>
</dbReference>
<feature type="domain" description="Beta-hexosaminidase bacterial type N-terminal" evidence="9">
    <location>
        <begin position="27"/>
        <end position="176"/>
    </location>
</feature>
<dbReference type="InterPro" id="IPR029018">
    <property type="entry name" value="Hex-like_dom2"/>
</dbReference>
<evidence type="ECO:0000259" key="9">
    <source>
        <dbReference type="Pfam" id="PF02838"/>
    </source>
</evidence>
<comment type="catalytic activity">
    <reaction evidence="1">
        <text>Hydrolysis of terminal non-reducing N-acetyl-D-hexosamine residues in N-acetyl-beta-D-hexosaminides.</text>
        <dbReference type="EC" id="3.2.1.52"/>
    </reaction>
</comment>
<dbReference type="Proteomes" id="UP001206595">
    <property type="component" value="Unassembled WGS sequence"/>
</dbReference>
<dbReference type="Pfam" id="PF02838">
    <property type="entry name" value="Glyco_hydro_20b"/>
    <property type="match status" value="1"/>
</dbReference>
<comment type="similarity">
    <text evidence="2">Belongs to the glycosyl hydrolase 20 family.</text>
</comment>
<evidence type="ECO:0000313" key="10">
    <source>
        <dbReference type="EMBL" id="KAI8577881.1"/>
    </source>
</evidence>
<keyword evidence="4" id="KW-0378">Hydrolase</keyword>
<reference evidence="10" key="2">
    <citation type="journal article" date="2022" name="Proc. Natl. Acad. Sci. U.S.A.">
        <title>Diploid-dominant life cycles characterize the early evolution of Fungi.</title>
        <authorList>
            <person name="Amses K.R."/>
            <person name="Simmons D.R."/>
            <person name="Longcore J.E."/>
            <person name="Mondo S.J."/>
            <person name="Seto K."/>
            <person name="Jeronimo G.H."/>
            <person name="Bonds A.E."/>
            <person name="Quandt C.A."/>
            <person name="Davis W.J."/>
            <person name="Chang Y."/>
            <person name="Federici B.A."/>
            <person name="Kuo A."/>
            <person name="LaButti K."/>
            <person name="Pangilinan J."/>
            <person name="Andreopoulos W."/>
            <person name="Tritt A."/>
            <person name="Riley R."/>
            <person name="Hundley H."/>
            <person name="Johnson J."/>
            <person name="Lipzen A."/>
            <person name="Barry K."/>
            <person name="Lang B.F."/>
            <person name="Cuomo C.A."/>
            <person name="Buchler N.E."/>
            <person name="Grigoriev I.V."/>
            <person name="Spatafora J.W."/>
            <person name="Stajich J.E."/>
            <person name="James T.Y."/>
        </authorList>
    </citation>
    <scope>NUCLEOTIDE SEQUENCE</scope>
    <source>
        <strain evidence="10">AG</strain>
    </source>
</reference>
<dbReference type="SUPFAM" id="SSF51445">
    <property type="entry name" value="(Trans)glycosidases"/>
    <property type="match status" value="1"/>
</dbReference>
<dbReference type="GO" id="GO:0004563">
    <property type="term" value="F:beta-N-acetylhexosaminidase activity"/>
    <property type="evidence" value="ECO:0007669"/>
    <property type="project" value="UniProtKB-EC"/>
</dbReference>
<dbReference type="EC" id="3.2.1.52" evidence="3"/>
<evidence type="ECO:0000256" key="1">
    <source>
        <dbReference type="ARBA" id="ARBA00001231"/>
    </source>
</evidence>
<dbReference type="Gene3D" id="3.30.379.10">
    <property type="entry name" value="Chitobiase/beta-hexosaminidase domain 2-like"/>
    <property type="match status" value="1"/>
</dbReference>
<accession>A0AAD5E5Q7</accession>
<dbReference type="PRINTS" id="PR00738">
    <property type="entry name" value="GLHYDRLASE20"/>
</dbReference>